<dbReference type="OrthoDB" id="9782620at2"/>
<dbReference type="SUPFAM" id="SSF143081">
    <property type="entry name" value="BB1717-like"/>
    <property type="match status" value="1"/>
</dbReference>
<evidence type="ECO:0000313" key="9">
    <source>
        <dbReference type="EMBL" id="QDU19667.1"/>
    </source>
</evidence>
<accession>A0A517XQ85</accession>
<dbReference type="EMBL" id="CP036273">
    <property type="protein sequence ID" value="QDU19667.1"/>
    <property type="molecule type" value="Genomic_DNA"/>
</dbReference>
<dbReference type="Pfam" id="PF02586">
    <property type="entry name" value="SRAP"/>
    <property type="match status" value="1"/>
</dbReference>
<name>A0A517XQ85_9BACT</name>
<organism evidence="9 10">
    <name type="scientific">Urbifossiella limnaea</name>
    <dbReference type="NCBI Taxonomy" id="2528023"/>
    <lineage>
        <taxon>Bacteria</taxon>
        <taxon>Pseudomonadati</taxon>
        <taxon>Planctomycetota</taxon>
        <taxon>Planctomycetia</taxon>
        <taxon>Gemmatales</taxon>
        <taxon>Gemmataceae</taxon>
        <taxon>Urbifossiella</taxon>
    </lineage>
</organism>
<evidence type="ECO:0000256" key="4">
    <source>
        <dbReference type="ARBA" id="ARBA00022801"/>
    </source>
</evidence>
<keyword evidence="5" id="KW-0190">Covalent protein-DNA linkage</keyword>
<evidence type="ECO:0000256" key="6">
    <source>
        <dbReference type="ARBA" id="ARBA00023125"/>
    </source>
</evidence>
<sequence length="223" mass="24949">MCGRFTRTKTVKEVARLFELAEPPPELAPRYNIAPTQQAAVVGLKPDGVTRGLIQIRWGLVREERHLKGAPLVNARAETADTRPTFSDLLESRRCLVVADGFVEWRKDHPGKDPHLFGLKSNEPFAFAGLWDVWHPPAGGKPILSFCILTTDPNELLKQLHDRMPVILRPDDFGRWLDPDAGTAEVRSLLHPYPADEMTAVALTTRINSPRNDDVACLEPLHV</sequence>
<comment type="similarity">
    <text evidence="1 8">Belongs to the SOS response-associated peptidase family.</text>
</comment>
<evidence type="ECO:0000256" key="3">
    <source>
        <dbReference type="ARBA" id="ARBA00022763"/>
    </source>
</evidence>
<evidence type="ECO:0000256" key="7">
    <source>
        <dbReference type="ARBA" id="ARBA00023239"/>
    </source>
</evidence>
<keyword evidence="3" id="KW-0227">DNA damage</keyword>
<dbReference type="GO" id="GO:0008233">
    <property type="term" value="F:peptidase activity"/>
    <property type="evidence" value="ECO:0007669"/>
    <property type="project" value="UniProtKB-KW"/>
</dbReference>
<dbReference type="KEGG" id="uli:ETAA1_15970"/>
<dbReference type="PANTHER" id="PTHR13604">
    <property type="entry name" value="DC12-RELATED"/>
    <property type="match status" value="1"/>
</dbReference>
<evidence type="ECO:0000256" key="2">
    <source>
        <dbReference type="ARBA" id="ARBA00022670"/>
    </source>
</evidence>
<dbReference type="Gene3D" id="3.90.1680.10">
    <property type="entry name" value="SOS response associated peptidase-like"/>
    <property type="match status" value="1"/>
</dbReference>
<keyword evidence="6" id="KW-0238">DNA-binding</keyword>
<dbReference type="PANTHER" id="PTHR13604:SF0">
    <property type="entry name" value="ABASIC SITE PROCESSING PROTEIN HMCES"/>
    <property type="match status" value="1"/>
</dbReference>
<dbReference type="RefSeq" id="WP_145235978.1">
    <property type="nucleotide sequence ID" value="NZ_CP036273.1"/>
</dbReference>
<dbReference type="InterPro" id="IPR003738">
    <property type="entry name" value="SRAP"/>
</dbReference>
<dbReference type="AlphaFoldDB" id="A0A517XQ85"/>
<proteinExistence type="inferred from homology"/>
<dbReference type="EC" id="3.4.-.-" evidence="8"/>
<dbReference type="GO" id="GO:0106300">
    <property type="term" value="P:protein-DNA covalent cross-linking repair"/>
    <property type="evidence" value="ECO:0007669"/>
    <property type="project" value="InterPro"/>
</dbReference>
<reference evidence="9 10" key="1">
    <citation type="submission" date="2019-02" db="EMBL/GenBank/DDBJ databases">
        <title>Deep-cultivation of Planctomycetes and their phenomic and genomic characterization uncovers novel biology.</title>
        <authorList>
            <person name="Wiegand S."/>
            <person name="Jogler M."/>
            <person name="Boedeker C."/>
            <person name="Pinto D."/>
            <person name="Vollmers J."/>
            <person name="Rivas-Marin E."/>
            <person name="Kohn T."/>
            <person name="Peeters S.H."/>
            <person name="Heuer A."/>
            <person name="Rast P."/>
            <person name="Oberbeckmann S."/>
            <person name="Bunk B."/>
            <person name="Jeske O."/>
            <person name="Meyerdierks A."/>
            <person name="Storesund J.E."/>
            <person name="Kallscheuer N."/>
            <person name="Luecker S."/>
            <person name="Lage O.M."/>
            <person name="Pohl T."/>
            <person name="Merkel B.J."/>
            <person name="Hornburger P."/>
            <person name="Mueller R.-W."/>
            <person name="Bruemmer F."/>
            <person name="Labrenz M."/>
            <person name="Spormann A.M."/>
            <person name="Op den Camp H."/>
            <person name="Overmann J."/>
            <person name="Amann R."/>
            <person name="Jetten M.S.M."/>
            <person name="Mascher T."/>
            <person name="Medema M.H."/>
            <person name="Devos D.P."/>
            <person name="Kaster A.-K."/>
            <person name="Ovreas L."/>
            <person name="Rohde M."/>
            <person name="Galperin M.Y."/>
            <person name="Jogler C."/>
        </authorList>
    </citation>
    <scope>NUCLEOTIDE SEQUENCE [LARGE SCALE GENOMIC DNA]</scope>
    <source>
        <strain evidence="9 10">ETA_A1</strain>
    </source>
</reference>
<keyword evidence="10" id="KW-1185">Reference proteome</keyword>
<gene>
    <name evidence="9" type="primary">yedK_1</name>
    <name evidence="9" type="ORF">ETAA1_15970</name>
</gene>
<keyword evidence="7" id="KW-0456">Lyase</keyword>
<protein>
    <recommendedName>
        <fullName evidence="8">Abasic site processing protein</fullName>
        <ecNumber evidence="8">3.4.-.-</ecNumber>
    </recommendedName>
</protein>
<dbReference type="GO" id="GO:0003697">
    <property type="term" value="F:single-stranded DNA binding"/>
    <property type="evidence" value="ECO:0007669"/>
    <property type="project" value="InterPro"/>
</dbReference>
<evidence type="ECO:0000256" key="8">
    <source>
        <dbReference type="RuleBase" id="RU364100"/>
    </source>
</evidence>
<evidence type="ECO:0000256" key="5">
    <source>
        <dbReference type="ARBA" id="ARBA00023124"/>
    </source>
</evidence>
<dbReference type="GO" id="GO:0006508">
    <property type="term" value="P:proteolysis"/>
    <property type="evidence" value="ECO:0007669"/>
    <property type="project" value="UniProtKB-KW"/>
</dbReference>
<evidence type="ECO:0000256" key="1">
    <source>
        <dbReference type="ARBA" id="ARBA00008136"/>
    </source>
</evidence>
<keyword evidence="2 8" id="KW-0645">Protease</keyword>
<dbReference type="InterPro" id="IPR036590">
    <property type="entry name" value="SRAP-like"/>
</dbReference>
<dbReference type="Proteomes" id="UP000319576">
    <property type="component" value="Chromosome"/>
</dbReference>
<keyword evidence="4 8" id="KW-0378">Hydrolase</keyword>
<dbReference type="GO" id="GO:0016829">
    <property type="term" value="F:lyase activity"/>
    <property type="evidence" value="ECO:0007669"/>
    <property type="project" value="UniProtKB-KW"/>
</dbReference>
<evidence type="ECO:0000313" key="10">
    <source>
        <dbReference type="Proteomes" id="UP000319576"/>
    </source>
</evidence>